<organism evidence="6 7">
    <name type="scientific">Brevibacterium aurantiacum</name>
    <dbReference type="NCBI Taxonomy" id="273384"/>
    <lineage>
        <taxon>Bacteria</taxon>
        <taxon>Bacillati</taxon>
        <taxon>Actinomycetota</taxon>
        <taxon>Actinomycetes</taxon>
        <taxon>Micrococcales</taxon>
        <taxon>Brevibacteriaceae</taxon>
        <taxon>Brevibacterium</taxon>
    </lineage>
</organism>
<evidence type="ECO:0000259" key="5">
    <source>
        <dbReference type="PROSITE" id="PS51078"/>
    </source>
</evidence>
<dbReference type="InterPro" id="IPR036388">
    <property type="entry name" value="WH-like_DNA-bd_sf"/>
</dbReference>
<keyword evidence="3" id="KW-0804">Transcription</keyword>
<evidence type="ECO:0000313" key="6">
    <source>
        <dbReference type="EMBL" id="TSI13919.1"/>
    </source>
</evidence>
<keyword evidence="7" id="KW-1185">Reference proteome</keyword>
<dbReference type="InterPro" id="IPR036390">
    <property type="entry name" value="WH_DNA-bd_sf"/>
</dbReference>
<feature type="domain" description="IclR-ED" evidence="5">
    <location>
        <begin position="72"/>
        <end position="255"/>
    </location>
</feature>
<feature type="domain" description="HTH iclR-type" evidence="4">
    <location>
        <begin position="11"/>
        <end position="71"/>
    </location>
</feature>
<dbReference type="PANTHER" id="PTHR30136:SF34">
    <property type="entry name" value="TRANSCRIPTIONAL REGULATOR"/>
    <property type="match status" value="1"/>
</dbReference>
<dbReference type="Proteomes" id="UP000316406">
    <property type="component" value="Unassembled WGS sequence"/>
</dbReference>
<dbReference type="InterPro" id="IPR029016">
    <property type="entry name" value="GAF-like_dom_sf"/>
</dbReference>
<dbReference type="SMART" id="SM00346">
    <property type="entry name" value="HTH_ICLR"/>
    <property type="match status" value="1"/>
</dbReference>
<dbReference type="OrthoDB" id="9807558at2"/>
<dbReference type="RefSeq" id="WP_143923654.1">
    <property type="nucleotide sequence ID" value="NZ_VLTK01000010.1"/>
</dbReference>
<keyword evidence="1" id="KW-0805">Transcription regulation</keyword>
<dbReference type="GO" id="GO:0003677">
    <property type="term" value="F:DNA binding"/>
    <property type="evidence" value="ECO:0007669"/>
    <property type="project" value="UniProtKB-KW"/>
</dbReference>
<dbReference type="GO" id="GO:0003700">
    <property type="term" value="F:DNA-binding transcription factor activity"/>
    <property type="evidence" value="ECO:0007669"/>
    <property type="project" value="TreeGrafter"/>
</dbReference>
<accession>A0A556C8Z0</accession>
<evidence type="ECO:0000313" key="7">
    <source>
        <dbReference type="Proteomes" id="UP000316406"/>
    </source>
</evidence>
<proteinExistence type="predicted"/>
<dbReference type="SUPFAM" id="SSF55781">
    <property type="entry name" value="GAF domain-like"/>
    <property type="match status" value="1"/>
</dbReference>
<reference evidence="6 7" key="1">
    <citation type="submission" date="2019-07" db="EMBL/GenBank/DDBJ databases">
        <title>Draft genome sequence of Brevibacterium aurantiacum XU54 isolated from Xinjiang China.</title>
        <authorList>
            <person name="Xu X."/>
        </authorList>
    </citation>
    <scope>NUCLEOTIDE SEQUENCE [LARGE SCALE GENOMIC DNA]</scope>
    <source>
        <strain evidence="6 7">XU54</strain>
    </source>
</reference>
<protein>
    <submittedName>
        <fullName evidence="6">Helix-turn-helix domain-containing protein</fullName>
    </submittedName>
</protein>
<dbReference type="InterPro" id="IPR014757">
    <property type="entry name" value="Tscrpt_reg_IclR_C"/>
</dbReference>
<dbReference type="PROSITE" id="PS51077">
    <property type="entry name" value="HTH_ICLR"/>
    <property type="match status" value="1"/>
</dbReference>
<dbReference type="AlphaFoldDB" id="A0A556C8Z0"/>
<dbReference type="EMBL" id="VLTK01000010">
    <property type="protein sequence ID" value="TSI13919.1"/>
    <property type="molecule type" value="Genomic_DNA"/>
</dbReference>
<dbReference type="GO" id="GO:0045892">
    <property type="term" value="P:negative regulation of DNA-templated transcription"/>
    <property type="evidence" value="ECO:0007669"/>
    <property type="project" value="TreeGrafter"/>
</dbReference>
<sequence length="261" mass="28748">MPDPTRPDYFLQSLERGLIVLRAFDADHPDRTLTEAAEATGLGKATVRRILLTFVDLGYMRQRGRRFALTPRVLDLGFSYLSSLELVGLAEPHLQALSRELGESVLLAVLDDFDVRYIARATAPRPMHVNVPVGGRSPAHVTSAGRILLSDLNVNDLEHYLVNTPFQQYTPWTVTNKAEFRSQIQTAKSSGWSNSADELDIGMGGVAVLVPRVHSPSIALSTVFPTSRFDRSQLESTVVTPLRECAEKIASSLRGPAKHSE</sequence>
<evidence type="ECO:0000256" key="3">
    <source>
        <dbReference type="ARBA" id="ARBA00023163"/>
    </source>
</evidence>
<comment type="caution">
    <text evidence="6">The sequence shown here is derived from an EMBL/GenBank/DDBJ whole genome shotgun (WGS) entry which is preliminary data.</text>
</comment>
<dbReference type="Pfam" id="PF09339">
    <property type="entry name" value="HTH_IclR"/>
    <property type="match status" value="1"/>
</dbReference>
<dbReference type="SUPFAM" id="SSF46785">
    <property type="entry name" value="Winged helix' DNA-binding domain"/>
    <property type="match status" value="1"/>
</dbReference>
<evidence type="ECO:0000259" key="4">
    <source>
        <dbReference type="PROSITE" id="PS51077"/>
    </source>
</evidence>
<dbReference type="InterPro" id="IPR050707">
    <property type="entry name" value="HTH_MetabolicPath_Reg"/>
</dbReference>
<dbReference type="InterPro" id="IPR005471">
    <property type="entry name" value="Tscrpt_reg_IclR_N"/>
</dbReference>
<evidence type="ECO:0000256" key="1">
    <source>
        <dbReference type="ARBA" id="ARBA00023015"/>
    </source>
</evidence>
<dbReference type="PANTHER" id="PTHR30136">
    <property type="entry name" value="HELIX-TURN-HELIX TRANSCRIPTIONAL REGULATOR, ICLR FAMILY"/>
    <property type="match status" value="1"/>
</dbReference>
<dbReference type="Gene3D" id="3.30.450.40">
    <property type="match status" value="1"/>
</dbReference>
<name>A0A556C8Z0_BREAU</name>
<keyword evidence="2" id="KW-0238">DNA-binding</keyword>
<dbReference type="Pfam" id="PF01614">
    <property type="entry name" value="IclR_C"/>
    <property type="match status" value="1"/>
</dbReference>
<dbReference type="Gene3D" id="1.10.10.10">
    <property type="entry name" value="Winged helix-like DNA-binding domain superfamily/Winged helix DNA-binding domain"/>
    <property type="match status" value="1"/>
</dbReference>
<evidence type="ECO:0000256" key="2">
    <source>
        <dbReference type="ARBA" id="ARBA00023125"/>
    </source>
</evidence>
<dbReference type="PROSITE" id="PS51078">
    <property type="entry name" value="ICLR_ED"/>
    <property type="match status" value="1"/>
</dbReference>
<gene>
    <name evidence="6" type="ORF">FO013_16535</name>
</gene>